<sequence>MASAGVDDAHAANALLGHFGKSYRRPLILMRAMMLELSRASHRRISVAACCCTRITPDEARLLEAVATAQTTPHAAYERLAVALDSPAALGALTCAQAVAQSFSDLGRPIALYAGD</sequence>
<evidence type="ECO:0000313" key="1">
    <source>
        <dbReference type="EMBL" id="RVT41197.1"/>
    </source>
</evidence>
<keyword evidence="2" id="KW-1185">Reference proteome</keyword>
<reference evidence="1 2" key="1">
    <citation type="submission" date="2019-01" db="EMBL/GenBank/DDBJ databases">
        <authorList>
            <person name="Chen W.-M."/>
        </authorList>
    </citation>
    <scope>NUCLEOTIDE SEQUENCE [LARGE SCALE GENOMIC DNA]</scope>
    <source>
        <strain evidence="1 2">TLA-22</strain>
    </source>
</reference>
<evidence type="ECO:0000313" key="2">
    <source>
        <dbReference type="Proteomes" id="UP000282977"/>
    </source>
</evidence>
<dbReference type="Pfam" id="PF20333">
    <property type="entry name" value="DUF6628"/>
    <property type="match status" value="1"/>
</dbReference>
<dbReference type="AlphaFoldDB" id="A0A437J843"/>
<accession>A0A437J843</accession>
<gene>
    <name evidence="1" type="ORF">ENE74_10955</name>
</gene>
<dbReference type="EMBL" id="RZUL01000003">
    <property type="protein sequence ID" value="RVT41197.1"/>
    <property type="molecule type" value="Genomic_DNA"/>
</dbReference>
<name>A0A437J843_9SPHN</name>
<dbReference type="RefSeq" id="WP_127691177.1">
    <property type="nucleotide sequence ID" value="NZ_RZUL01000003.1"/>
</dbReference>
<dbReference type="Proteomes" id="UP000282977">
    <property type="component" value="Unassembled WGS sequence"/>
</dbReference>
<organism evidence="1 2">
    <name type="scientific">Sphingobium algorifonticola</name>
    <dbReference type="NCBI Taxonomy" id="2008318"/>
    <lineage>
        <taxon>Bacteria</taxon>
        <taxon>Pseudomonadati</taxon>
        <taxon>Pseudomonadota</taxon>
        <taxon>Alphaproteobacteria</taxon>
        <taxon>Sphingomonadales</taxon>
        <taxon>Sphingomonadaceae</taxon>
        <taxon>Sphingobium</taxon>
    </lineage>
</organism>
<comment type="caution">
    <text evidence="1">The sequence shown here is derived from an EMBL/GenBank/DDBJ whole genome shotgun (WGS) entry which is preliminary data.</text>
</comment>
<dbReference type="InterPro" id="IPR046736">
    <property type="entry name" value="DUF6628"/>
</dbReference>
<proteinExistence type="predicted"/>
<dbReference type="OrthoDB" id="7410293at2"/>
<protein>
    <submittedName>
        <fullName evidence="1">Uncharacterized protein</fullName>
    </submittedName>
</protein>